<dbReference type="Proteomes" id="UP001222770">
    <property type="component" value="Unassembled WGS sequence"/>
</dbReference>
<dbReference type="InterPro" id="IPR027417">
    <property type="entry name" value="P-loop_NTPase"/>
</dbReference>
<dbReference type="PANTHER" id="PTHR36451:SF1">
    <property type="entry name" value="OMEGA-HYDROXY-BETA-DIHYDROMENAQUINONE-9 SULFOTRANSFERASE STF3"/>
    <property type="match status" value="1"/>
</dbReference>
<reference evidence="1 2" key="1">
    <citation type="submission" date="2023-03" db="EMBL/GenBank/DDBJ databases">
        <title>Novosphingobium cyanobacteriorum sp. nov., isolated from a eutrophic reservoir during the Microcystis bloom period.</title>
        <authorList>
            <person name="Kang M."/>
            <person name="Le V."/>
            <person name="Ko S.-R."/>
            <person name="Lee S.-A."/>
            <person name="Ahn C.-Y."/>
        </authorList>
    </citation>
    <scope>NUCLEOTIDE SEQUENCE [LARGE SCALE GENOMIC DNA]</scope>
    <source>
        <strain evidence="1 2">HBC54</strain>
    </source>
</reference>
<sequence>MLKDRKVDPQALTEVGHALAFPELPEGLGASNERLRHVAEARWPFNPAHLLAAAREQTGLSDFGGDYFYEALDRLCHSAEQDLELSPVGRRNLYGQILDHLVQRLRFQDLWKRHPEILDEPIEAPIVIVGLPRSGTTFLQQLLAQHPGLRAVPFWENLAPLPQHDPAIRPPDDRPLIEQAERNVEGLRKFAPGLLALHQVAAEEPEEEIYLLGPGFASMVYEWVYILPSFARWYAAADHTKGYQHFRQVLQTLQWMRGGGRRWLLKAPQHMEQLGPLRSAFPDAVIVETLRDPLTAAASNANLCCYGQRLRTDAPDPFAAGEASAGIIERLVLSYLRDRPDGDPHFVSVPFADLMRDPLTLASHVLERAGLEVTDAVPNGMADYVARNNEKPREPVGYAPADFGIDVAALRRKLAPYYEKFGITPDPRFPS</sequence>
<dbReference type="EMBL" id="JAROCY010000018">
    <property type="protein sequence ID" value="MDF8334932.1"/>
    <property type="molecule type" value="Genomic_DNA"/>
</dbReference>
<dbReference type="Gene3D" id="3.40.50.300">
    <property type="entry name" value="P-loop containing nucleotide triphosphate hydrolases"/>
    <property type="match status" value="1"/>
</dbReference>
<evidence type="ECO:0000313" key="1">
    <source>
        <dbReference type="EMBL" id="MDF8334932.1"/>
    </source>
</evidence>
<evidence type="ECO:0000313" key="2">
    <source>
        <dbReference type="Proteomes" id="UP001222770"/>
    </source>
</evidence>
<proteinExistence type="predicted"/>
<accession>A0ABT6CM42</accession>
<dbReference type="SUPFAM" id="SSF52540">
    <property type="entry name" value="P-loop containing nucleoside triphosphate hydrolases"/>
    <property type="match status" value="1"/>
</dbReference>
<gene>
    <name evidence="1" type="ORF">POM99_17120</name>
</gene>
<dbReference type="InterPro" id="IPR052736">
    <property type="entry name" value="Stf3_sulfotransferase"/>
</dbReference>
<name>A0ABT6CM42_9SPHN</name>
<dbReference type="Pfam" id="PF13469">
    <property type="entry name" value="Sulfotransfer_3"/>
    <property type="match status" value="1"/>
</dbReference>
<dbReference type="PANTHER" id="PTHR36451">
    <property type="entry name" value="PAPS-DEPENDENT SULFOTRANSFERASE STF3"/>
    <property type="match status" value="1"/>
</dbReference>
<organism evidence="1 2">
    <name type="scientific">Novosphingobium cyanobacteriorum</name>
    <dbReference type="NCBI Taxonomy" id="3024215"/>
    <lineage>
        <taxon>Bacteria</taxon>
        <taxon>Pseudomonadati</taxon>
        <taxon>Pseudomonadota</taxon>
        <taxon>Alphaproteobacteria</taxon>
        <taxon>Sphingomonadales</taxon>
        <taxon>Sphingomonadaceae</taxon>
        <taxon>Novosphingobium</taxon>
    </lineage>
</organism>
<dbReference type="RefSeq" id="WP_277279703.1">
    <property type="nucleotide sequence ID" value="NZ_JAROCY010000018.1"/>
</dbReference>
<comment type="caution">
    <text evidence="1">The sequence shown here is derived from an EMBL/GenBank/DDBJ whole genome shotgun (WGS) entry which is preliminary data.</text>
</comment>
<protein>
    <submittedName>
        <fullName evidence="1">Sulfotransferase</fullName>
    </submittedName>
</protein>
<keyword evidence="2" id="KW-1185">Reference proteome</keyword>